<organism evidence="1">
    <name type="scientific">Alexandrium andersonii</name>
    <dbReference type="NCBI Taxonomy" id="327968"/>
    <lineage>
        <taxon>Eukaryota</taxon>
        <taxon>Sar</taxon>
        <taxon>Alveolata</taxon>
        <taxon>Dinophyceae</taxon>
        <taxon>Gonyaulacales</taxon>
        <taxon>Pyrocystaceae</taxon>
        <taxon>Alexandrium</taxon>
    </lineage>
</organism>
<sequence>MARRAPLLSAHGLHVRVFGVVNVGWVARLKLILRRPSTVHCHVVGAVLRQLDQVKRAAGGSGVDRGGVDGPQLWAVLAASLDRPGVKTALMCVERTFGPILRHSIEERLQRGATAVRNRTLLHGDLHTSNVMYAMSEGVKDGSSCADIKLLDFAQAGWGHVAYELLYFMRFWSEERLIAGAASTALNAYYAALSTSTQTVPYSMAELLEDWSLAVVDWATLFLVTASDSLKNALQSDWQTRQAARLLLMLEHVANSDTKVGRVLRRAAAVPDAADPPRSRL</sequence>
<dbReference type="Gene3D" id="3.90.1200.10">
    <property type="match status" value="1"/>
</dbReference>
<evidence type="ECO:0000313" key="1">
    <source>
        <dbReference type="EMBL" id="CAD9533517.1"/>
    </source>
</evidence>
<protein>
    <submittedName>
        <fullName evidence="1">Uncharacterized protein</fullName>
    </submittedName>
</protein>
<dbReference type="AlphaFoldDB" id="A0A7S2NCS2"/>
<dbReference type="EMBL" id="HBGQ01095470">
    <property type="protein sequence ID" value="CAD9533517.1"/>
    <property type="molecule type" value="Transcribed_RNA"/>
</dbReference>
<proteinExistence type="predicted"/>
<accession>A0A7S2NCS2</accession>
<name>A0A7S2NCS2_9DINO</name>
<dbReference type="InterPro" id="IPR004119">
    <property type="entry name" value="EcKL"/>
</dbReference>
<reference evidence="1" key="1">
    <citation type="submission" date="2021-01" db="EMBL/GenBank/DDBJ databases">
        <authorList>
            <person name="Corre E."/>
            <person name="Pelletier E."/>
            <person name="Niang G."/>
            <person name="Scheremetjew M."/>
            <person name="Finn R."/>
            <person name="Kale V."/>
            <person name="Holt S."/>
            <person name="Cochrane G."/>
            <person name="Meng A."/>
            <person name="Brown T."/>
            <person name="Cohen L."/>
        </authorList>
    </citation>
    <scope>NUCLEOTIDE SEQUENCE</scope>
    <source>
        <strain evidence="1">CCMP2222</strain>
    </source>
</reference>
<dbReference type="Pfam" id="PF02958">
    <property type="entry name" value="EcKL"/>
    <property type="match status" value="1"/>
</dbReference>
<dbReference type="SUPFAM" id="SSF56112">
    <property type="entry name" value="Protein kinase-like (PK-like)"/>
    <property type="match status" value="1"/>
</dbReference>
<gene>
    <name evidence="1" type="ORF">AAND1436_LOCUS45575</name>
</gene>
<dbReference type="InterPro" id="IPR011009">
    <property type="entry name" value="Kinase-like_dom_sf"/>
</dbReference>